<dbReference type="AlphaFoldDB" id="A0AAN8G4X1"/>
<feature type="transmembrane region" description="Helical" evidence="1">
    <location>
        <begin position="63"/>
        <end position="82"/>
    </location>
</feature>
<name>A0AAN8G4X1_PATCE</name>
<feature type="transmembrane region" description="Helical" evidence="1">
    <location>
        <begin position="377"/>
        <end position="396"/>
    </location>
</feature>
<dbReference type="PANTHER" id="PTHR35982:SF1">
    <property type="entry name" value="SPIROCYCLASE, AVEC FAMILY"/>
    <property type="match status" value="1"/>
</dbReference>
<dbReference type="EMBL" id="JAZGQO010000025">
    <property type="protein sequence ID" value="KAK6165178.1"/>
    <property type="molecule type" value="Genomic_DNA"/>
</dbReference>
<dbReference type="InterPro" id="IPR056704">
    <property type="entry name" value="DUF7802"/>
</dbReference>
<reference evidence="3 4" key="1">
    <citation type="submission" date="2024-01" db="EMBL/GenBank/DDBJ databases">
        <title>The genome of the rayed Mediterranean limpet Patella caerulea (Linnaeus, 1758).</title>
        <authorList>
            <person name="Anh-Thu Weber A."/>
            <person name="Halstead-Nussloch G."/>
        </authorList>
    </citation>
    <scope>NUCLEOTIDE SEQUENCE [LARGE SCALE GENOMIC DNA]</scope>
    <source>
        <strain evidence="3">AATW-2023a</strain>
        <tissue evidence="3">Whole specimen</tissue>
    </source>
</reference>
<evidence type="ECO:0000313" key="4">
    <source>
        <dbReference type="Proteomes" id="UP001347796"/>
    </source>
</evidence>
<dbReference type="Proteomes" id="UP001347796">
    <property type="component" value="Unassembled WGS sequence"/>
</dbReference>
<feature type="transmembrane region" description="Helical" evidence="1">
    <location>
        <begin position="33"/>
        <end position="51"/>
    </location>
</feature>
<protein>
    <recommendedName>
        <fullName evidence="2">DUF7802 domain-containing protein</fullName>
    </recommendedName>
</protein>
<gene>
    <name evidence="3" type="ORF">SNE40_023620</name>
</gene>
<proteinExistence type="predicted"/>
<keyword evidence="1" id="KW-1133">Transmembrane helix</keyword>
<feature type="transmembrane region" description="Helical" evidence="1">
    <location>
        <begin position="245"/>
        <end position="263"/>
    </location>
</feature>
<accession>A0AAN8G4X1</accession>
<dbReference type="PANTHER" id="PTHR35982">
    <property type="entry name" value="AGAP005361-PA"/>
    <property type="match status" value="1"/>
</dbReference>
<feature type="transmembrane region" description="Helical" evidence="1">
    <location>
        <begin position="102"/>
        <end position="121"/>
    </location>
</feature>
<feature type="transmembrane region" description="Helical" evidence="1">
    <location>
        <begin position="177"/>
        <end position="194"/>
    </location>
</feature>
<evidence type="ECO:0000313" key="3">
    <source>
        <dbReference type="EMBL" id="KAK6165178.1"/>
    </source>
</evidence>
<keyword evidence="1" id="KW-0812">Transmembrane</keyword>
<keyword evidence="1" id="KW-0472">Membrane</keyword>
<organism evidence="3 4">
    <name type="scientific">Patella caerulea</name>
    <name type="common">Rayed Mediterranean limpet</name>
    <dbReference type="NCBI Taxonomy" id="87958"/>
    <lineage>
        <taxon>Eukaryota</taxon>
        <taxon>Metazoa</taxon>
        <taxon>Spiralia</taxon>
        <taxon>Lophotrochozoa</taxon>
        <taxon>Mollusca</taxon>
        <taxon>Gastropoda</taxon>
        <taxon>Patellogastropoda</taxon>
        <taxon>Patelloidea</taxon>
        <taxon>Patellidae</taxon>
        <taxon>Patella</taxon>
    </lineage>
</organism>
<evidence type="ECO:0000256" key="1">
    <source>
        <dbReference type="SAM" id="Phobius"/>
    </source>
</evidence>
<sequence length="418" mass="48626">MDGVLKYLKDALARKDVEWWIKFRNPNSIIKDHLSFFYCEIAFYIIAFLTFSHAFRVGGRYKWLWIASLLHGLTVECVSYFLPDIDNFWHAQSMVMLLGQRLPLHIVLLYPGFIYTAAIAVSQMKLRSWAEPFAVGLAVVLLDIPYDIMGIKLLWWTWHDDDPNIYDRHYWVPWTSYYFHAAFASSFTFIFNLSRRLLCQSTAKFQSSGCIIETICAVITGLFSMPLGILQFVPIYHYFHDQLNIHTEVCLLLLIATYFMIVWSSDRAPYLNARIGGVSKRSILELIMIVLFHYSLYIYLVITEKPQYIKSTGYHQTIGSCTEKVPVNTPFGQVLSKRKHLCLTNYDEDVFNFKCLKKQPTNGAEWYTICGTPYPNHLEYIIVVTAFCVFGLFFYFQAMMRSGHLSPTKAAKVKHHKE</sequence>
<dbReference type="Pfam" id="PF25085">
    <property type="entry name" value="DUF7802"/>
    <property type="match status" value="1"/>
</dbReference>
<feature type="transmembrane region" description="Helical" evidence="1">
    <location>
        <begin position="283"/>
        <end position="302"/>
    </location>
</feature>
<keyword evidence="4" id="KW-1185">Reference proteome</keyword>
<feature type="transmembrane region" description="Helical" evidence="1">
    <location>
        <begin position="133"/>
        <end position="157"/>
    </location>
</feature>
<comment type="caution">
    <text evidence="3">The sequence shown here is derived from an EMBL/GenBank/DDBJ whole genome shotgun (WGS) entry which is preliminary data.</text>
</comment>
<feature type="domain" description="DUF7802" evidence="2">
    <location>
        <begin position="17"/>
        <end position="398"/>
    </location>
</feature>
<evidence type="ECO:0000259" key="2">
    <source>
        <dbReference type="Pfam" id="PF25085"/>
    </source>
</evidence>
<feature type="transmembrane region" description="Helical" evidence="1">
    <location>
        <begin position="215"/>
        <end position="239"/>
    </location>
</feature>